<dbReference type="EMBL" id="HBIM01008212">
    <property type="protein sequence ID" value="CAE0409289.1"/>
    <property type="molecule type" value="Transcribed_RNA"/>
</dbReference>
<evidence type="ECO:0000313" key="4">
    <source>
        <dbReference type="EMBL" id="CAE0409289.1"/>
    </source>
</evidence>
<dbReference type="PANTHER" id="PTHR42743">
    <property type="entry name" value="AMINO-ACID AMINOTRANSFERASE"/>
    <property type="match status" value="1"/>
</dbReference>
<dbReference type="InterPro" id="IPR050571">
    <property type="entry name" value="Class-IV_PLP-Dep_Aminotrnsfr"/>
</dbReference>
<dbReference type="CDD" id="cd01558">
    <property type="entry name" value="D-AAT_like"/>
    <property type="match status" value="1"/>
</dbReference>
<evidence type="ECO:0000256" key="2">
    <source>
        <dbReference type="ARBA" id="ARBA00009320"/>
    </source>
</evidence>
<dbReference type="AlphaFoldDB" id="A0A7S3L2N8"/>
<dbReference type="InterPro" id="IPR043131">
    <property type="entry name" value="BCAT-like_N"/>
</dbReference>
<dbReference type="InterPro" id="IPR001544">
    <property type="entry name" value="Aminotrans_IV"/>
</dbReference>
<sequence length="329" mass="36640">MGPITTATARVVVRQQQRTAPLGRLMSSAAVHPPPRTVYLNGSYLPETEAKVSVFDRGFQFSDSVYEVTSVLDGKLVDFDGHMERLKRSLRELNYTQYVPNSEEYLEVHRNLTRLNHIQEGVVYVQVTRGVAADRAFTYNDSQLEPTVFMMTQPMELIQNAKAQRGIRVKSILDQRWGRCDIKTTQLLYQALGQMQAKAAGVDDAWMVEASSSSADASTAVVTEGSSNNAWIVKDGTFVTRPTAHDILAGITRATVLRLLDETPGMTLEERPFTLQEVYQADEAFCTSSSNFVMPVIEMNGKPIGNGKPGPLTQRLREIYIEESRKAAV</sequence>
<evidence type="ECO:0000256" key="3">
    <source>
        <dbReference type="ARBA" id="ARBA00022898"/>
    </source>
</evidence>
<dbReference type="InterPro" id="IPR036038">
    <property type="entry name" value="Aminotransferase-like"/>
</dbReference>
<dbReference type="NCBIfam" id="NF005209">
    <property type="entry name" value="PRK06680.1"/>
    <property type="match status" value="1"/>
</dbReference>
<comment type="similarity">
    <text evidence="2">Belongs to the class-IV pyridoxal-phosphate-dependent aminotransferase family.</text>
</comment>
<organism evidence="4">
    <name type="scientific">Amphora coffeiformis</name>
    <dbReference type="NCBI Taxonomy" id="265554"/>
    <lineage>
        <taxon>Eukaryota</taxon>
        <taxon>Sar</taxon>
        <taxon>Stramenopiles</taxon>
        <taxon>Ochrophyta</taxon>
        <taxon>Bacillariophyta</taxon>
        <taxon>Bacillariophyceae</taxon>
        <taxon>Bacillariophycidae</taxon>
        <taxon>Thalassiophysales</taxon>
        <taxon>Catenulaceae</taxon>
        <taxon>Amphora</taxon>
    </lineage>
</organism>
<evidence type="ECO:0000256" key="1">
    <source>
        <dbReference type="ARBA" id="ARBA00001933"/>
    </source>
</evidence>
<dbReference type="PANTHER" id="PTHR42743:SF11">
    <property type="entry name" value="AMINODEOXYCHORISMATE LYASE"/>
    <property type="match status" value="1"/>
</dbReference>
<dbReference type="GO" id="GO:0008652">
    <property type="term" value="P:amino acid biosynthetic process"/>
    <property type="evidence" value="ECO:0007669"/>
    <property type="project" value="UniProtKB-ARBA"/>
</dbReference>
<dbReference type="InterPro" id="IPR043132">
    <property type="entry name" value="BCAT-like_C"/>
</dbReference>
<gene>
    <name evidence="4" type="ORF">ACOF00016_LOCUS6971</name>
</gene>
<dbReference type="Gene3D" id="3.20.10.10">
    <property type="entry name" value="D-amino Acid Aminotransferase, subunit A, domain 2"/>
    <property type="match status" value="1"/>
</dbReference>
<name>A0A7S3L2N8_9STRA</name>
<dbReference type="GO" id="GO:0046394">
    <property type="term" value="P:carboxylic acid biosynthetic process"/>
    <property type="evidence" value="ECO:0007669"/>
    <property type="project" value="UniProtKB-ARBA"/>
</dbReference>
<dbReference type="GO" id="GO:0003824">
    <property type="term" value="F:catalytic activity"/>
    <property type="evidence" value="ECO:0007669"/>
    <property type="project" value="InterPro"/>
</dbReference>
<comment type="cofactor">
    <cofactor evidence="1">
        <name>pyridoxal 5'-phosphate</name>
        <dbReference type="ChEBI" id="CHEBI:597326"/>
    </cofactor>
</comment>
<keyword evidence="3" id="KW-0663">Pyridoxal phosphate</keyword>
<dbReference type="GO" id="GO:0005829">
    <property type="term" value="C:cytosol"/>
    <property type="evidence" value="ECO:0007669"/>
    <property type="project" value="TreeGrafter"/>
</dbReference>
<dbReference type="Pfam" id="PF01063">
    <property type="entry name" value="Aminotran_4"/>
    <property type="match status" value="1"/>
</dbReference>
<dbReference type="SUPFAM" id="SSF56752">
    <property type="entry name" value="D-aminoacid aminotransferase-like PLP-dependent enzymes"/>
    <property type="match status" value="1"/>
</dbReference>
<dbReference type="Gene3D" id="3.30.470.10">
    <property type="match status" value="1"/>
</dbReference>
<reference evidence="4" key="1">
    <citation type="submission" date="2021-01" db="EMBL/GenBank/DDBJ databases">
        <authorList>
            <person name="Corre E."/>
            <person name="Pelletier E."/>
            <person name="Niang G."/>
            <person name="Scheremetjew M."/>
            <person name="Finn R."/>
            <person name="Kale V."/>
            <person name="Holt S."/>
            <person name="Cochrane G."/>
            <person name="Meng A."/>
            <person name="Brown T."/>
            <person name="Cohen L."/>
        </authorList>
    </citation>
    <scope>NUCLEOTIDE SEQUENCE</scope>
    <source>
        <strain evidence="4">CCMP127</strain>
    </source>
</reference>
<protein>
    <recommendedName>
        <fullName evidence="5">D-amino-acid transaminase</fullName>
    </recommendedName>
</protein>
<dbReference type="FunFam" id="3.20.10.10:FF:000002">
    <property type="entry name" value="D-alanine aminotransferase"/>
    <property type="match status" value="1"/>
</dbReference>
<proteinExistence type="inferred from homology"/>
<evidence type="ECO:0008006" key="5">
    <source>
        <dbReference type="Google" id="ProtNLM"/>
    </source>
</evidence>
<accession>A0A7S3L2N8</accession>